<evidence type="ECO:0000256" key="3">
    <source>
        <dbReference type="PROSITE-ProRule" id="PRU00221"/>
    </source>
</evidence>
<keyword evidence="1 3" id="KW-0853">WD repeat</keyword>
<dbReference type="InterPro" id="IPR015943">
    <property type="entry name" value="WD40/YVTN_repeat-like_dom_sf"/>
</dbReference>
<evidence type="ECO:0000256" key="2">
    <source>
        <dbReference type="ARBA" id="ARBA00022737"/>
    </source>
</evidence>
<dbReference type="WBParaSite" id="nRc.2.0.1.t17649-RA">
    <property type="protein sequence ID" value="nRc.2.0.1.t17649-RA"/>
    <property type="gene ID" value="nRc.2.0.1.g17649"/>
</dbReference>
<evidence type="ECO:0000313" key="4">
    <source>
        <dbReference type="Proteomes" id="UP000887565"/>
    </source>
</evidence>
<dbReference type="PANTHER" id="PTHR19857">
    <property type="entry name" value="MITOCHONDRIAL DIVISION PROTEIN 1-RELATED"/>
    <property type="match status" value="1"/>
</dbReference>
<dbReference type="SUPFAM" id="SSF50998">
    <property type="entry name" value="Quinoprotein alcohol dehydrogenase-like"/>
    <property type="match status" value="1"/>
</dbReference>
<keyword evidence="2" id="KW-0677">Repeat</keyword>
<keyword evidence="4" id="KW-1185">Reference proteome</keyword>
<dbReference type="AlphaFoldDB" id="A0A915ITX8"/>
<proteinExistence type="predicted"/>
<dbReference type="Pfam" id="PF00400">
    <property type="entry name" value="WD40"/>
    <property type="match status" value="1"/>
</dbReference>
<sequence>MFVACLDGSIEAWDSKSGQKVRQWTGHGGEILDFTFDSDHKFIITASSDQTSKVFAIENLS</sequence>
<organism evidence="4 5">
    <name type="scientific">Romanomermis culicivorax</name>
    <name type="common">Nematode worm</name>
    <dbReference type="NCBI Taxonomy" id="13658"/>
    <lineage>
        <taxon>Eukaryota</taxon>
        <taxon>Metazoa</taxon>
        <taxon>Ecdysozoa</taxon>
        <taxon>Nematoda</taxon>
        <taxon>Enoplea</taxon>
        <taxon>Dorylaimia</taxon>
        <taxon>Mermithida</taxon>
        <taxon>Mermithoidea</taxon>
        <taxon>Mermithidae</taxon>
        <taxon>Romanomermis</taxon>
    </lineage>
</organism>
<dbReference type="PANTHER" id="PTHR19857:SF8">
    <property type="entry name" value="ANGIO-ASSOCIATED MIGRATORY CELL PROTEIN"/>
    <property type="match status" value="1"/>
</dbReference>
<dbReference type="InterPro" id="IPR001680">
    <property type="entry name" value="WD40_rpt"/>
</dbReference>
<name>A0A915ITX8_ROMCU</name>
<dbReference type="PROSITE" id="PS50294">
    <property type="entry name" value="WD_REPEATS_REGION"/>
    <property type="match status" value="1"/>
</dbReference>
<dbReference type="InterPro" id="IPR011047">
    <property type="entry name" value="Quinoprotein_ADH-like_sf"/>
</dbReference>
<dbReference type="Proteomes" id="UP000887565">
    <property type="component" value="Unplaced"/>
</dbReference>
<dbReference type="SMART" id="SM00320">
    <property type="entry name" value="WD40"/>
    <property type="match status" value="1"/>
</dbReference>
<dbReference type="PROSITE" id="PS50082">
    <property type="entry name" value="WD_REPEATS_2"/>
    <property type="match status" value="1"/>
</dbReference>
<dbReference type="Gene3D" id="2.130.10.10">
    <property type="entry name" value="YVTN repeat-like/Quinoprotein amine dehydrogenase"/>
    <property type="match status" value="1"/>
</dbReference>
<feature type="repeat" description="WD" evidence="3">
    <location>
        <begin position="24"/>
        <end position="61"/>
    </location>
</feature>
<evidence type="ECO:0000256" key="1">
    <source>
        <dbReference type="ARBA" id="ARBA00022574"/>
    </source>
</evidence>
<dbReference type="InterPro" id="IPR051179">
    <property type="entry name" value="WD_repeat_multifunction"/>
</dbReference>
<accession>A0A915ITX8</accession>
<protein>
    <submittedName>
        <fullName evidence="5">Transducin</fullName>
    </submittedName>
</protein>
<reference evidence="5" key="1">
    <citation type="submission" date="2022-11" db="UniProtKB">
        <authorList>
            <consortium name="WormBaseParasite"/>
        </authorList>
    </citation>
    <scope>IDENTIFICATION</scope>
</reference>
<evidence type="ECO:0000313" key="5">
    <source>
        <dbReference type="WBParaSite" id="nRc.2.0.1.t17649-RA"/>
    </source>
</evidence>